<evidence type="ECO:0000256" key="1">
    <source>
        <dbReference type="SAM" id="MobiDB-lite"/>
    </source>
</evidence>
<feature type="compositionally biased region" description="Basic residues" evidence="1">
    <location>
        <begin position="1"/>
        <end position="14"/>
    </location>
</feature>
<feature type="region of interest" description="Disordered" evidence="1">
    <location>
        <begin position="1"/>
        <end position="25"/>
    </location>
</feature>
<dbReference type="AlphaFoldDB" id="A0A1R3HMG2"/>
<comment type="caution">
    <text evidence="2">The sequence shown here is derived from an EMBL/GenBank/DDBJ whole genome shotgun (WGS) entry which is preliminary data.</text>
</comment>
<accession>A0A1R3HMG2</accession>
<protein>
    <submittedName>
        <fullName evidence="2">Uncharacterized protein</fullName>
    </submittedName>
</protein>
<evidence type="ECO:0000313" key="3">
    <source>
        <dbReference type="Proteomes" id="UP000188268"/>
    </source>
</evidence>
<reference evidence="2 3" key="1">
    <citation type="submission" date="2013-09" db="EMBL/GenBank/DDBJ databases">
        <title>Corchorus capsularis genome sequencing.</title>
        <authorList>
            <person name="Alam M."/>
            <person name="Haque M.S."/>
            <person name="Islam M.S."/>
            <person name="Emdad E.M."/>
            <person name="Islam M.M."/>
            <person name="Ahmed B."/>
            <person name="Halim A."/>
            <person name="Hossen Q.M.M."/>
            <person name="Hossain M.Z."/>
            <person name="Ahmed R."/>
            <person name="Khan M.M."/>
            <person name="Islam R."/>
            <person name="Rashid M.M."/>
            <person name="Khan S.A."/>
            <person name="Rahman M.S."/>
            <person name="Alam M."/>
        </authorList>
    </citation>
    <scope>NUCLEOTIDE SEQUENCE [LARGE SCALE GENOMIC DNA]</scope>
    <source>
        <strain evidence="3">cv. CVL-1</strain>
        <tissue evidence="2">Whole seedling</tissue>
    </source>
</reference>
<evidence type="ECO:0000313" key="2">
    <source>
        <dbReference type="EMBL" id="OMO71535.1"/>
    </source>
</evidence>
<gene>
    <name evidence="2" type="ORF">CCACVL1_18170</name>
</gene>
<proteinExistence type="predicted"/>
<keyword evidence="3" id="KW-1185">Reference proteome</keyword>
<dbReference type="Proteomes" id="UP000188268">
    <property type="component" value="Unassembled WGS sequence"/>
</dbReference>
<name>A0A1R3HMG2_COCAP</name>
<dbReference type="EMBL" id="AWWV01011582">
    <property type="protein sequence ID" value="OMO71535.1"/>
    <property type="molecule type" value="Genomic_DNA"/>
</dbReference>
<sequence>MGKIKQRKRKRKGPTLHSKEEREEEEQKVIIIIIITQNPQFESYPKLLESKLVIESKTKIT</sequence>
<organism evidence="2 3">
    <name type="scientific">Corchorus capsularis</name>
    <name type="common">Jute</name>
    <dbReference type="NCBI Taxonomy" id="210143"/>
    <lineage>
        <taxon>Eukaryota</taxon>
        <taxon>Viridiplantae</taxon>
        <taxon>Streptophyta</taxon>
        <taxon>Embryophyta</taxon>
        <taxon>Tracheophyta</taxon>
        <taxon>Spermatophyta</taxon>
        <taxon>Magnoliopsida</taxon>
        <taxon>eudicotyledons</taxon>
        <taxon>Gunneridae</taxon>
        <taxon>Pentapetalae</taxon>
        <taxon>rosids</taxon>
        <taxon>malvids</taxon>
        <taxon>Malvales</taxon>
        <taxon>Malvaceae</taxon>
        <taxon>Grewioideae</taxon>
        <taxon>Apeibeae</taxon>
        <taxon>Corchorus</taxon>
    </lineage>
</organism>
<dbReference type="Gramene" id="OMO71535">
    <property type="protein sequence ID" value="OMO71535"/>
    <property type="gene ID" value="CCACVL1_18170"/>
</dbReference>